<dbReference type="OMA" id="RSCHWVV"/>
<dbReference type="UniPathway" id="UPA00113">
    <property type="reaction ID" value="UER00529"/>
</dbReference>
<evidence type="ECO:0000313" key="3">
    <source>
        <dbReference type="Proteomes" id="UP000011715"/>
    </source>
</evidence>
<dbReference type="EMBL" id="GL876977">
    <property type="protein sequence ID" value="KLU91583.1"/>
    <property type="molecule type" value="Genomic_DNA"/>
</dbReference>
<dbReference type="EnsemblFungi" id="MAPG_10101T0">
    <property type="protein sequence ID" value="MAPG_10101T0"/>
    <property type="gene ID" value="MAPG_10101"/>
</dbReference>
<evidence type="ECO:0000313" key="2">
    <source>
        <dbReference type="EnsemblFungi" id="MAPG_10101T0"/>
    </source>
</evidence>
<reference evidence="2" key="5">
    <citation type="submission" date="2015-06" db="UniProtKB">
        <authorList>
            <consortium name="EnsemblFungi"/>
        </authorList>
    </citation>
    <scope>IDENTIFICATION</scope>
    <source>
        <strain evidence="2">ATCC 64411</strain>
    </source>
</reference>
<dbReference type="SUPFAM" id="SSF55729">
    <property type="entry name" value="Acyl-CoA N-acyltransferases (Nat)"/>
    <property type="match status" value="1"/>
</dbReference>
<sequence length="232" mass="25664">MDTPIIHHLEPTPAITGYDRSLNRSGQPASVPRLFIDAMEVREAVFVREQGVAAENELDDDDARSCHWVVYANNTSTSTSTGEATMPLEPIGTLRLVPFPHPPHPVPGGVYFDGRLVGRKDAAGNDVEEEKEVEQEAADAEQGVAGLLVRAALRWMREHPAYFDLSVEAVGGGSDVTPPKWDGLVCCHAQEQVRHVWARFGFEVDEGMGRWWEEGMPHVGMFCRLKPEPLDP</sequence>
<dbReference type="Proteomes" id="UP000011715">
    <property type="component" value="Unassembled WGS sequence"/>
</dbReference>
<name>A0A0C4EBP7_MAGP6</name>
<reference evidence="1" key="3">
    <citation type="submission" date="2011-03" db="EMBL/GenBank/DDBJ databases">
        <title>Annotation of Magnaporthe poae ATCC 64411.</title>
        <authorList>
            <person name="Ma L.-J."/>
            <person name="Dead R."/>
            <person name="Young S.K."/>
            <person name="Zeng Q."/>
            <person name="Gargeya S."/>
            <person name="Fitzgerald M."/>
            <person name="Haas B."/>
            <person name="Abouelleil A."/>
            <person name="Alvarado L."/>
            <person name="Arachchi H.M."/>
            <person name="Berlin A."/>
            <person name="Brown A."/>
            <person name="Chapman S.B."/>
            <person name="Chen Z."/>
            <person name="Dunbar C."/>
            <person name="Freedman E."/>
            <person name="Gearin G."/>
            <person name="Gellesch M."/>
            <person name="Goldberg J."/>
            <person name="Griggs A."/>
            <person name="Gujja S."/>
            <person name="Heiman D."/>
            <person name="Howarth C."/>
            <person name="Larson L."/>
            <person name="Lui A."/>
            <person name="MacDonald P.J.P."/>
            <person name="Mehta T."/>
            <person name="Montmayeur A."/>
            <person name="Murphy C."/>
            <person name="Neiman D."/>
            <person name="Pearson M."/>
            <person name="Priest M."/>
            <person name="Roberts A."/>
            <person name="Saif S."/>
            <person name="Shea T."/>
            <person name="Shenoy N."/>
            <person name="Sisk P."/>
            <person name="Stolte C."/>
            <person name="Sykes S."/>
            <person name="Yandava C."/>
            <person name="Wortman J."/>
            <person name="Nusbaum C."/>
            <person name="Birren B."/>
        </authorList>
    </citation>
    <scope>NUCLEOTIDE SEQUENCE</scope>
    <source>
        <strain evidence="1">ATCC 64411</strain>
    </source>
</reference>
<dbReference type="OrthoDB" id="329272at2759"/>
<reference evidence="3" key="1">
    <citation type="submission" date="2010-05" db="EMBL/GenBank/DDBJ databases">
        <title>The genome sequence of Magnaporthe poae strain ATCC 64411.</title>
        <authorList>
            <person name="Ma L.-J."/>
            <person name="Dead R."/>
            <person name="Young S."/>
            <person name="Zeng Q."/>
            <person name="Koehrsen M."/>
            <person name="Alvarado L."/>
            <person name="Berlin A."/>
            <person name="Chapman S.B."/>
            <person name="Chen Z."/>
            <person name="Freedman E."/>
            <person name="Gellesch M."/>
            <person name="Goldberg J."/>
            <person name="Griggs A."/>
            <person name="Gujja S."/>
            <person name="Heilman E.R."/>
            <person name="Heiman D."/>
            <person name="Hepburn T."/>
            <person name="Howarth C."/>
            <person name="Jen D."/>
            <person name="Larson L."/>
            <person name="Mehta T."/>
            <person name="Neiman D."/>
            <person name="Pearson M."/>
            <person name="Roberts A."/>
            <person name="Saif S."/>
            <person name="Shea T."/>
            <person name="Shenoy N."/>
            <person name="Sisk P."/>
            <person name="Stolte C."/>
            <person name="Sykes S."/>
            <person name="Walk T."/>
            <person name="White J."/>
            <person name="Yandava C."/>
            <person name="Haas B."/>
            <person name="Nusbaum C."/>
            <person name="Birren B."/>
        </authorList>
    </citation>
    <scope>NUCLEOTIDE SEQUENCE [LARGE SCALE GENOMIC DNA]</scope>
    <source>
        <strain evidence="3">ATCC 64411 / 73-15</strain>
    </source>
</reference>
<reference evidence="1" key="2">
    <citation type="submission" date="2010-05" db="EMBL/GenBank/DDBJ databases">
        <title>The Genome Sequence of Magnaporthe poae strain ATCC 64411.</title>
        <authorList>
            <consortium name="The Broad Institute Genome Sequencing Platform"/>
            <consortium name="Broad Institute Genome Sequencing Center for Infectious Disease"/>
            <person name="Ma L.-J."/>
            <person name="Dead R."/>
            <person name="Young S."/>
            <person name="Zeng Q."/>
            <person name="Koehrsen M."/>
            <person name="Alvarado L."/>
            <person name="Berlin A."/>
            <person name="Chapman S.B."/>
            <person name="Chen Z."/>
            <person name="Freedman E."/>
            <person name="Gellesch M."/>
            <person name="Goldberg J."/>
            <person name="Griggs A."/>
            <person name="Gujja S."/>
            <person name="Heilman E.R."/>
            <person name="Heiman D."/>
            <person name="Hepburn T."/>
            <person name="Howarth C."/>
            <person name="Jen D."/>
            <person name="Larson L."/>
            <person name="Mehta T."/>
            <person name="Neiman D."/>
            <person name="Pearson M."/>
            <person name="Roberts A."/>
            <person name="Saif S."/>
            <person name="Shea T."/>
            <person name="Shenoy N."/>
            <person name="Sisk P."/>
            <person name="Stolte C."/>
            <person name="Sykes S."/>
            <person name="Walk T."/>
            <person name="White J."/>
            <person name="Yandava C."/>
            <person name="Haas B."/>
            <person name="Nusbaum C."/>
            <person name="Birren B."/>
        </authorList>
    </citation>
    <scope>NUCLEOTIDE SEQUENCE</scope>
    <source>
        <strain evidence="1">ATCC 64411</strain>
    </source>
</reference>
<dbReference type="VEuPathDB" id="FungiDB:MAPG_10101"/>
<dbReference type="STRING" id="644358.A0A0C4EBP7"/>
<gene>
    <name evidence="1" type="ORF">MAPG_10101</name>
</gene>
<dbReference type="eggNOG" id="ENOG502S8FT">
    <property type="taxonomic scope" value="Eukaryota"/>
</dbReference>
<dbReference type="EMBL" id="ADBL01002592">
    <property type="status" value="NOT_ANNOTATED_CDS"/>
    <property type="molecule type" value="Genomic_DNA"/>
</dbReference>
<proteinExistence type="predicted"/>
<dbReference type="Gene3D" id="3.40.630.30">
    <property type="match status" value="1"/>
</dbReference>
<keyword evidence="3" id="KW-1185">Reference proteome</keyword>
<dbReference type="GO" id="GO:0006048">
    <property type="term" value="P:UDP-N-acetylglucosamine biosynthetic process"/>
    <property type="evidence" value="ECO:0007669"/>
    <property type="project" value="UniProtKB-UniPathway"/>
</dbReference>
<organism evidence="2 3">
    <name type="scientific">Magnaporthiopsis poae (strain ATCC 64411 / 73-15)</name>
    <name type="common">Kentucky bluegrass fungus</name>
    <name type="synonym">Magnaporthe poae</name>
    <dbReference type="NCBI Taxonomy" id="644358"/>
    <lineage>
        <taxon>Eukaryota</taxon>
        <taxon>Fungi</taxon>
        <taxon>Dikarya</taxon>
        <taxon>Ascomycota</taxon>
        <taxon>Pezizomycotina</taxon>
        <taxon>Sordariomycetes</taxon>
        <taxon>Sordariomycetidae</taxon>
        <taxon>Magnaporthales</taxon>
        <taxon>Magnaporthaceae</taxon>
        <taxon>Magnaporthiopsis</taxon>
    </lineage>
</organism>
<reference evidence="2" key="4">
    <citation type="journal article" date="2015" name="G3 (Bethesda)">
        <title>Genome sequences of three phytopathogenic species of the Magnaporthaceae family of fungi.</title>
        <authorList>
            <person name="Okagaki L.H."/>
            <person name="Nunes C.C."/>
            <person name="Sailsbery J."/>
            <person name="Clay B."/>
            <person name="Brown D."/>
            <person name="John T."/>
            <person name="Oh Y."/>
            <person name="Young N."/>
            <person name="Fitzgerald M."/>
            <person name="Haas B.J."/>
            <person name="Zeng Q."/>
            <person name="Young S."/>
            <person name="Adiconis X."/>
            <person name="Fan L."/>
            <person name="Levin J.Z."/>
            <person name="Mitchell T.K."/>
            <person name="Okubara P.A."/>
            <person name="Farman M.L."/>
            <person name="Kohn L.M."/>
            <person name="Birren B."/>
            <person name="Ma L.-J."/>
            <person name="Dean R.A."/>
        </authorList>
    </citation>
    <scope>NUCLEOTIDE SEQUENCE</scope>
    <source>
        <strain evidence="2">ATCC 64411 / 73-15</strain>
    </source>
</reference>
<evidence type="ECO:0000313" key="1">
    <source>
        <dbReference type="EMBL" id="KLU91583.1"/>
    </source>
</evidence>
<dbReference type="InterPro" id="IPR016181">
    <property type="entry name" value="Acyl_CoA_acyltransferase"/>
</dbReference>
<protein>
    <submittedName>
        <fullName evidence="1 2">Uncharacterized protein</fullName>
    </submittedName>
</protein>
<accession>A0A0C4EBP7</accession>
<dbReference type="AlphaFoldDB" id="A0A0C4EBP7"/>